<dbReference type="Proteomes" id="UP000518266">
    <property type="component" value="Unassembled WGS sequence"/>
</dbReference>
<dbReference type="EMBL" id="JAAKFY010000008">
    <property type="protein sequence ID" value="KAF3852962.1"/>
    <property type="molecule type" value="Genomic_DNA"/>
</dbReference>
<keyword evidence="3" id="KW-1185">Reference proteome</keyword>
<feature type="compositionally biased region" description="Low complexity" evidence="1">
    <location>
        <begin position="115"/>
        <end position="124"/>
    </location>
</feature>
<comment type="caution">
    <text evidence="2">The sequence shown here is derived from an EMBL/GenBank/DDBJ whole genome shotgun (WGS) entry which is preliminary data.</text>
</comment>
<evidence type="ECO:0000313" key="2">
    <source>
        <dbReference type="EMBL" id="KAF3852962.1"/>
    </source>
</evidence>
<protein>
    <submittedName>
        <fullName evidence="2">Uncharacterized protein</fullName>
    </submittedName>
</protein>
<feature type="compositionally biased region" description="Basic and acidic residues" evidence="1">
    <location>
        <begin position="126"/>
        <end position="144"/>
    </location>
</feature>
<dbReference type="AlphaFoldDB" id="A0A7J5YTP1"/>
<sequence length="144" mass="16397">MKSERMRSERMRSERMKSERMKSERMRSERMKRFTPNTVYYFLSSRKNNTRRSCRRSENHTEVLQIDAATHRGFSEAVSLPEEVGVLEGGGASSQLLRQVPVETLGGAGGGGASGALPALSQLQRNTEKHRETQRNTEKHMRNT</sequence>
<evidence type="ECO:0000313" key="3">
    <source>
        <dbReference type="Proteomes" id="UP000518266"/>
    </source>
</evidence>
<name>A0A7J5YTP1_DISMA</name>
<organism evidence="2 3">
    <name type="scientific">Dissostichus mawsoni</name>
    <name type="common">Antarctic cod</name>
    <dbReference type="NCBI Taxonomy" id="36200"/>
    <lineage>
        <taxon>Eukaryota</taxon>
        <taxon>Metazoa</taxon>
        <taxon>Chordata</taxon>
        <taxon>Craniata</taxon>
        <taxon>Vertebrata</taxon>
        <taxon>Euteleostomi</taxon>
        <taxon>Actinopterygii</taxon>
        <taxon>Neopterygii</taxon>
        <taxon>Teleostei</taxon>
        <taxon>Neoteleostei</taxon>
        <taxon>Acanthomorphata</taxon>
        <taxon>Eupercaria</taxon>
        <taxon>Perciformes</taxon>
        <taxon>Notothenioidei</taxon>
        <taxon>Nototheniidae</taxon>
        <taxon>Dissostichus</taxon>
    </lineage>
</organism>
<evidence type="ECO:0000256" key="1">
    <source>
        <dbReference type="SAM" id="MobiDB-lite"/>
    </source>
</evidence>
<proteinExistence type="predicted"/>
<feature type="region of interest" description="Disordered" evidence="1">
    <location>
        <begin position="1"/>
        <end position="31"/>
    </location>
</feature>
<accession>A0A7J5YTP1</accession>
<feature type="region of interest" description="Disordered" evidence="1">
    <location>
        <begin position="103"/>
        <end position="144"/>
    </location>
</feature>
<gene>
    <name evidence="2" type="ORF">F7725_013650</name>
</gene>
<reference evidence="2 3" key="1">
    <citation type="submission" date="2020-03" db="EMBL/GenBank/DDBJ databases">
        <title>Dissostichus mawsoni Genome sequencing and assembly.</title>
        <authorList>
            <person name="Park H."/>
        </authorList>
    </citation>
    <scope>NUCLEOTIDE SEQUENCE [LARGE SCALE GENOMIC DNA]</scope>
    <source>
        <strain evidence="2">DM0001</strain>
        <tissue evidence="2">Muscle</tissue>
    </source>
</reference>